<dbReference type="Proteomes" id="UP000620124">
    <property type="component" value="Unassembled WGS sequence"/>
</dbReference>
<dbReference type="OrthoDB" id="3162439at2759"/>
<dbReference type="InterPro" id="IPR018712">
    <property type="entry name" value="Tle1-like_cat"/>
</dbReference>
<name>A0A8H7D549_9AGAR</name>
<evidence type="ECO:0000313" key="3">
    <source>
        <dbReference type="Proteomes" id="UP000620124"/>
    </source>
</evidence>
<reference evidence="2" key="1">
    <citation type="submission" date="2020-05" db="EMBL/GenBank/DDBJ databases">
        <title>Mycena genomes resolve the evolution of fungal bioluminescence.</title>
        <authorList>
            <person name="Tsai I.J."/>
        </authorList>
    </citation>
    <scope>NUCLEOTIDE SEQUENCE</scope>
    <source>
        <strain evidence="2">CCC161011</strain>
    </source>
</reference>
<gene>
    <name evidence="2" type="ORF">MVEN_00695700</name>
</gene>
<organism evidence="2 3">
    <name type="scientific">Mycena venus</name>
    <dbReference type="NCBI Taxonomy" id="2733690"/>
    <lineage>
        <taxon>Eukaryota</taxon>
        <taxon>Fungi</taxon>
        <taxon>Dikarya</taxon>
        <taxon>Basidiomycota</taxon>
        <taxon>Agaricomycotina</taxon>
        <taxon>Agaricomycetes</taxon>
        <taxon>Agaricomycetidae</taxon>
        <taxon>Agaricales</taxon>
        <taxon>Marasmiineae</taxon>
        <taxon>Mycenaceae</taxon>
        <taxon>Mycena</taxon>
    </lineage>
</organism>
<protein>
    <recommendedName>
        <fullName evidence="1">T6SS Phospholipase effector Tle1-like catalytic domain-containing protein</fullName>
    </recommendedName>
</protein>
<dbReference type="PANTHER" id="PTHR33840">
    <property type="match status" value="1"/>
</dbReference>
<feature type="domain" description="T6SS Phospholipase effector Tle1-like catalytic" evidence="1">
    <location>
        <begin position="71"/>
        <end position="183"/>
    </location>
</feature>
<dbReference type="PANTHER" id="PTHR33840:SF2">
    <property type="entry name" value="TLE1 PHOSPHOLIPASE DOMAIN-CONTAINING PROTEIN"/>
    <property type="match status" value="1"/>
</dbReference>
<feature type="domain" description="T6SS Phospholipase effector Tle1-like catalytic" evidence="1">
    <location>
        <begin position="16"/>
        <end position="61"/>
    </location>
</feature>
<accession>A0A8H7D549</accession>
<dbReference type="AlphaFoldDB" id="A0A8H7D549"/>
<dbReference type="Pfam" id="PF09994">
    <property type="entry name" value="T6SS_Tle1-like_cat"/>
    <property type="match status" value="2"/>
</dbReference>
<comment type="caution">
    <text evidence="2">The sequence shown here is derived from an EMBL/GenBank/DDBJ whole genome shotgun (WGS) entry which is preliminary data.</text>
</comment>
<evidence type="ECO:0000313" key="2">
    <source>
        <dbReference type="EMBL" id="KAF7359712.1"/>
    </source>
</evidence>
<evidence type="ECO:0000259" key="1">
    <source>
        <dbReference type="Pfam" id="PF09994"/>
    </source>
</evidence>
<dbReference type="EMBL" id="JACAZI010000005">
    <property type="protein sequence ID" value="KAF7359712.1"/>
    <property type="molecule type" value="Genomic_DNA"/>
</dbReference>
<keyword evidence="3" id="KW-1185">Reference proteome</keyword>
<sequence>MTPEFIPERPKDAKYRTLIVLLDGTGDQDDKDATNIVLLAKMLYNGKEQLVHYREGIGADVAKDYTGLVRLAGMLNAIGLLRVSDIAFAKAAYDLYEEYDSLPANSTPDWLALLSKWENFRTEHKVKRPFVEFLGCWDSVNSVGMMDNIKLAYTATNGIVRTFRHAVALDERRAKFKQNIVQLISLNRSKHQF</sequence>
<proteinExistence type="predicted"/>